<protein>
    <submittedName>
        <fullName evidence="1">Uncharacterized protein</fullName>
    </submittedName>
</protein>
<sequence>MHLALFSLNAYSDADYAGNPDDCRSTGAYCVYFVFHSRNHHVEVDYHFVHERVVRNGLLVANCSTIDQITDIFNRGLSPARFSLLLSKLPVLHLPISLRGCNGLES</sequence>
<proteinExistence type="predicted"/>
<organism evidence="1 2">
    <name type="scientific">Prunus dulcis</name>
    <name type="common">Almond</name>
    <name type="synonym">Amygdalus dulcis</name>
    <dbReference type="NCBI Taxonomy" id="3755"/>
    <lineage>
        <taxon>Eukaryota</taxon>
        <taxon>Viridiplantae</taxon>
        <taxon>Streptophyta</taxon>
        <taxon>Embryophyta</taxon>
        <taxon>Tracheophyta</taxon>
        <taxon>Spermatophyta</taxon>
        <taxon>Magnoliopsida</taxon>
        <taxon>eudicotyledons</taxon>
        <taxon>Gunneridae</taxon>
        <taxon>Pentapetalae</taxon>
        <taxon>rosids</taxon>
        <taxon>fabids</taxon>
        <taxon>Rosales</taxon>
        <taxon>Rosaceae</taxon>
        <taxon>Amygdaloideae</taxon>
        <taxon>Amygdaleae</taxon>
        <taxon>Prunus</taxon>
    </lineage>
</organism>
<gene>
    <name evidence="1" type="ORF">L3X38_025907</name>
</gene>
<dbReference type="Proteomes" id="UP001054821">
    <property type="component" value="Chromosome 4"/>
</dbReference>
<reference evidence="1 2" key="1">
    <citation type="journal article" date="2022" name="G3 (Bethesda)">
        <title>Whole-genome sequence and methylome profiling of the almond [Prunus dulcis (Mill.) D.A. Webb] cultivar 'Nonpareil'.</title>
        <authorList>
            <person name="D'Amico-Willman K.M."/>
            <person name="Ouma W.Z."/>
            <person name="Meulia T."/>
            <person name="Sideli G.M."/>
            <person name="Gradziel T.M."/>
            <person name="Fresnedo-Ramirez J."/>
        </authorList>
    </citation>
    <scope>NUCLEOTIDE SEQUENCE [LARGE SCALE GENOMIC DNA]</scope>
    <source>
        <strain evidence="1">Clone GOH B32 T37-40</strain>
    </source>
</reference>
<dbReference type="AlphaFoldDB" id="A0AAD4W3Q4"/>
<accession>A0AAD4W3Q4</accession>
<keyword evidence="2" id="KW-1185">Reference proteome</keyword>
<dbReference type="EMBL" id="JAJFAZ020000004">
    <property type="protein sequence ID" value="KAI5335773.1"/>
    <property type="molecule type" value="Genomic_DNA"/>
</dbReference>
<evidence type="ECO:0000313" key="2">
    <source>
        <dbReference type="Proteomes" id="UP001054821"/>
    </source>
</evidence>
<name>A0AAD4W3Q4_PRUDU</name>
<comment type="caution">
    <text evidence="1">The sequence shown here is derived from an EMBL/GenBank/DDBJ whole genome shotgun (WGS) entry which is preliminary data.</text>
</comment>
<evidence type="ECO:0000313" key="1">
    <source>
        <dbReference type="EMBL" id="KAI5335773.1"/>
    </source>
</evidence>